<reference evidence="4" key="1">
    <citation type="submission" date="2016-03" db="EMBL/GenBank/DDBJ databases">
        <authorList>
            <person name="Johnson T.J."/>
            <person name="Youmans B."/>
            <person name="Case K."/>
            <person name="Noll S."/>
        </authorList>
    </citation>
    <scope>NUCLEOTIDE SEQUENCE [LARGE SCALE GENOMIC DNA]</scope>
    <source>
        <strain evidence="4">UMNLAv8</strain>
    </source>
</reference>
<dbReference type="PROSITE" id="PS00409">
    <property type="entry name" value="PROKAR_NTER_METHYL"/>
    <property type="match status" value="1"/>
</dbReference>
<dbReference type="AlphaFoldDB" id="A0A179CC79"/>
<dbReference type="InterPro" id="IPR012902">
    <property type="entry name" value="N_methyl_site"/>
</dbReference>
<dbReference type="GO" id="GO:0030420">
    <property type="term" value="P:establishment of competence for transformation"/>
    <property type="evidence" value="ECO:0007669"/>
    <property type="project" value="UniProtKB-KW"/>
</dbReference>
<comment type="subcellular location">
    <subcellularLocation>
        <location evidence="1">Cell surface</location>
    </subcellularLocation>
</comment>
<protein>
    <recommendedName>
        <fullName evidence="5">Competence protein ComGD</fullName>
    </recommendedName>
</protein>
<proteinExistence type="predicted"/>
<comment type="caution">
    <text evidence="3">The sequence shown here is derived from an EMBL/GenBank/DDBJ whole genome shotgun (WGS) entry which is preliminary data.</text>
</comment>
<gene>
    <name evidence="3" type="ORF">A3O14_06875</name>
</gene>
<evidence type="ECO:0008006" key="5">
    <source>
        <dbReference type="Google" id="ProtNLM"/>
    </source>
</evidence>
<dbReference type="GO" id="GO:0009986">
    <property type="term" value="C:cell surface"/>
    <property type="evidence" value="ECO:0007669"/>
    <property type="project" value="UniProtKB-SubCell"/>
</dbReference>
<evidence type="ECO:0000256" key="2">
    <source>
        <dbReference type="ARBA" id="ARBA00023287"/>
    </source>
</evidence>
<keyword evidence="2" id="KW-0178">Competence</keyword>
<evidence type="ECO:0000256" key="1">
    <source>
        <dbReference type="ARBA" id="ARBA00004241"/>
    </source>
</evidence>
<evidence type="ECO:0000313" key="3">
    <source>
        <dbReference type="EMBL" id="OAQ07018.1"/>
    </source>
</evidence>
<accession>A0A179CC79</accession>
<dbReference type="RefSeq" id="WP_064208520.1">
    <property type="nucleotide sequence ID" value="NZ_LVKC01000027.1"/>
</dbReference>
<evidence type="ECO:0000313" key="4">
    <source>
        <dbReference type="Proteomes" id="UP000078520"/>
    </source>
</evidence>
<dbReference type="EMBL" id="LVKI01000043">
    <property type="protein sequence ID" value="OAQ07018.1"/>
    <property type="molecule type" value="Genomic_DNA"/>
</dbReference>
<dbReference type="Proteomes" id="UP000078520">
    <property type="component" value="Unassembled WGS sequence"/>
</dbReference>
<name>A0A179CC79_9LACO</name>
<sequence>MKSRGFTLLETTIVLALAFLFLLLSFYFAPRSSAQFKEEQFMQNLTSKLDKAAMQGKERHQIVRAFFGKEDVQILVGRNTEKLDYPATLIKYGAESVYISPSGVTRPTTIPLVSKKGHYSYNLIFELSFGGVYRVTKQQW</sequence>
<dbReference type="OrthoDB" id="2249439at2"/>
<organism evidence="3 4">
    <name type="scientific">Ligilactobacillus aviarius</name>
    <dbReference type="NCBI Taxonomy" id="1606"/>
    <lineage>
        <taxon>Bacteria</taxon>
        <taxon>Bacillati</taxon>
        <taxon>Bacillota</taxon>
        <taxon>Bacilli</taxon>
        <taxon>Lactobacillales</taxon>
        <taxon>Lactobacillaceae</taxon>
        <taxon>Ligilactobacillus</taxon>
    </lineage>
</organism>